<proteinExistence type="predicted"/>
<organism evidence="2 3">
    <name type="scientific">Mycena rosella</name>
    <name type="common">Pink bonnet</name>
    <name type="synonym">Agaricus rosellus</name>
    <dbReference type="NCBI Taxonomy" id="1033263"/>
    <lineage>
        <taxon>Eukaryota</taxon>
        <taxon>Fungi</taxon>
        <taxon>Dikarya</taxon>
        <taxon>Basidiomycota</taxon>
        <taxon>Agaricomycotina</taxon>
        <taxon>Agaricomycetes</taxon>
        <taxon>Agaricomycetidae</taxon>
        <taxon>Agaricales</taxon>
        <taxon>Marasmiineae</taxon>
        <taxon>Mycenaceae</taxon>
        <taxon>Mycena</taxon>
    </lineage>
</organism>
<feature type="compositionally biased region" description="Low complexity" evidence="1">
    <location>
        <begin position="1"/>
        <end position="24"/>
    </location>
</feature>
<sequence>MYTKKSPLSLPPSFSSSAATCPSSGVETSRAASTYEPRRYVVLQQRGPSMATGGRREDASSVAEWYRVGGGRMPARFYAVPDGGDGCSFELHEICTQTRDYGELSRLRGNVEVSDEIWAKKGSRGGVDSKLRGMQLGLGDRCYKHGRRPCGPAPRARVQKRQAGRRASDGESGRQTRATERMEAGARSERPGRSGHRRGYDDGGFGRDVRPAVAADGVDGSERGERKPLRRAARTLGDYGGSAVIAVGCHDGEDGEDDDRGRAGSRGRWLRAEVVRRDRSRPGQGTEGFKSCSSVETFSGYKCAEVAIGHGGGEGKIVRARLDLRLMLKVTITFRPAAIIGASLSSNTKMRPVCTSTVD</sequence>
<reference evidence="2" key="1">
    <citation type="submission" date="2023-03" db="EMBL/GenBank/DDBJ databases">
        <title>Massive genome expansion in bonnet fungi (Mycena s.s.) driven by repeated elements and novel gene families across ecological guilds.</title>
        <authorList>
            <consortium name="Lawrence Berkeley National Laboratory"/>
            <person name="Harder C.B."/>
            <person name="Miyauchi S."/>
            <person name="Viragh M."/>
            <person name="Kuo A."/>
            <person name="Thoen E."/>
            <person name="Andreopoulos B."/>
            <person name="Lu D."/>
            <person name="Skrede I."/>
            <person name="Drula E."/>
            <person name="Henrissat B."/>
            <person name="Morin E."/>
            <person name="Kohler A."/>
            <person name="Barry K."/>
            <person name="LaButti K."/>
            <person name="Morin E."/>
            <person name="Salamov A."/>
            <person name="Lipzen A."/>
            <person name="Mereny Z."/>
            <person name="Hegedus B."/>
            <person name="Baldrian P."/>
            <person name="Stursova M."/>
            <person name="Weitz H."/>
            <person name="Taylor A."/>
            <person name="Grigoriev I.V."/>
            <person name="Nagy L.G."/>
            <person name="Martin F."/>
            <person name="Kauserud H."/>
        </authorList>
    </citation>
    <scope>NUCLEOTIDE SEQUENCE</scope>
    <source>
        <strain evidence="2">CBHHK067</strain>
    </source>
</reference>
<comment type="caution">
    <text evidence="2">The sequence shown here is derived from an EMBL/GenBank/DDBJ whole genome shotgun (WGS) entry which is preliminary data.</text>
</comment>
<evidence type="ECO:0000313" key="2">
    <source>
        <dbReference type="EMBL" id="KAJ7674316.1"/>
    </source>
</evidence>
<dbReference type="AlphaFoldDB" id="A0AAD7D1Z7"/>
<keyword evidence="3" id="KW-1185">Reference proteome</keyword>
<evidence type="ECO:0000256" key="1">
    <source>
        <dbReference type="SAM" id="MobiDB-lite"/>
    </source>
</evidence>
<name>A0AAD7D1Z7_MYCRO</name>
<gene>
    <name evidence="2" type="ORF">B0H17DRAFT_1140651</name>
</gene>
<dbReference type="EMBL" id="JARKIE010000156">
    <property type="protein sequence ID" value="KAJ7674316.1"/>
    <property type="molecule type" value="Genomic_DNA"/>
</dbReference>
<dbReference type="Proteomes" id="UP001221757">
    <property type="component" value="Unassembled WGS sequence"/>
</dbReference>
<accession>A0AAD7D1Z7</accession>
<feature type="region of interest" description="Disordered" evidence="1">
    <location>
        <begin position="143"/>
        <end position="234"/>
    </location>
</feature>
<evidence type="ECO:0000313" key="3">
    <source>
        <dbReference type="Proteomes" id="UP001221757"/>
    </source>
</evidence>
<protein>
    <submittedName>
        <fullName evidence="2">Uncharacterized protein</fullName>
    </submittedName>
</protein>
<feature type="compositionally biased region" description="Basic and acidic residues" evidence="1">
    <location>
        <begin position="166"/>
        <end position="210"/>
    </location>
</feature>
<feature type="region of interest" description="Disordered" evidence="1">
    <location>
        <begin position="1"/>
        <end position="33"/>
    </location>
</feature>